<feature type="transmembrane region" description="Helical" evidence="4">
    <location>
        <begin position="168"/>
        <end position="187"/>
    </location>
</feature>
<keyword evidence="2 4" id="KW-1133">Transmembrane helix</keyword>
<dbReference type="HOGENOM" id="CLU_038484_0_0_0"/>
<sequence>MPLEKRPSPRSIFGLSWMIFFLSDVRPGIGPFLSIFLKSYLKWSSDWVGLALGTMDLTAALSQIPCGLLVDALKIKRAFLFCSCLAISLGCLIILYIPQFSTVIFAQALIGLAAAIIPPAIAAITLGLVGRKQLPKRISLNETWGHAGNVATAGIVALAGYLLGSTWILYFVIFFACASVFCLSFINPKEIDHSAARELAIDSDGRQEKPIQIYKFLKESYLLIFCFSVFLFHFANAAQLPLIGQLLSLKNAAMSSLFMGGCIILAQVVMVVVAYSLGFAMNHIGRKPIFLLGLAILPLRATLYTLTLNPIALLAIQLLDGIGAGIFGVIGVITISDIAKGTGRFNFSLSLMALSQGIGASLSNVMAGYVVSQLGFNSGFLMLACIGLFGLFFFGIFMPETKN</sequence>
<feature type="transmembrane region" description="Helical" evidence="4">
    <location>
        <begin position="376"/>
        <end position="397"/>
    </location>
</feature>
<dbReference type="AlphaFoldDB" id="F8L2B7"/>
<feature type="transmembrane region" description="Helical" evidence="4">
    <location>
        <begin position="347"/>
        <end position="370"/>
    </location>
</feature>
<feature type="transmembrane region" description="Helical" evidence="4">
    <location>
        <begin position="78"/>
        <end position="98"/>
    </location>
</feature>
<dbReference type="SUPFAM" id="SSF103473">
    <property type="entry name" value="MFS general substrate transporter"/>
    <property type="match status" value="1"/>
</dbReference>
<name>F8L2B7_PARAV</name>
<dbReference type="GO" id="GO:0022857">
    <property type="term" value="F:transmembrane transporter activity"/>
    <property type="evidence" value="ECO:0007669"/>
    <property type="project" value="InterPro"/>
</dbReference>
<dbReference type="InterPro" id="IPR036259">
    <property type="entry name" value="MFS_trans_sf"/>
</dbReference>
<gene>
    <name evidence="6" type="ordered locus">PUV_24800</name>
</gene>
<dbReference type="PANTHER" id="PTHR23539">
    <property type="entry name" value="MFS TRANSPORTER"/>
    <property type="match status" value="1"/>
</dbReference>
<evidence type="ECO:0000256" key="2">
    <source>
        <dbReference type="ARBA" id="ARBA00022989"/>
    </source>
</evidence>
<feature type="domain" description="Major facilitator superfamily (MFS) profile" evidence="5">
    <location>
        <begin position="214"/>
        <end position="403"/>
    </location>
</feature>
<evidence type="ECO:0000256" key="1">
    <source>
        <dbReference type="ARBA" id="ARBA00022692"/>
    </source>
</evidence>
<evidence type="ECO:0000256" key="3">
    <source>
        <dbReference type="ARBA" id="ARBA00023136"/>
    </source>
</evidence>
<dbReference type="eggNOG" id="COG2814">
    <property type="taxonomic scope" value="Bacteria"/>
</dbReference>
<evidence type="ECO:0000313" key="6">
    <source>
        <dbReference type="EMBL" id="CCB87430.1"/>
    </source>
</evidence>
<accession>F8L2B7</accession>
<dbReference type="Proteomes" id="UP000000495">
    <property type="component" value="Chromosome"/>
</dbReference>
<feature type="transmembrane region" description="Helical" evidence="4">
    <location>
        <begin position="312"/>
        <end position="335"/>
    </location>
</feature>
<evidence type="ECO:0000256" key="4">
    <source>
        <dbReference type="SAM" id="Phobius"/>
    </source>
</evidence>
<dbReference type="STRING" id="765952.PUV_24800"/>
<feature type="transmembrane region" description="Helical" evidence="4">
    <location>
        <begin position="256"/>
        <end position="277"/>
    </location>
</feature>
<feature type="transmembrane region" description="Helical" evidence="4">
    <location>
        <begin position="104"/>
        <end position="131"/>
    </location>
</feature>
<feature type="transmembrane region" description="Helical" evidence="4">
    <location>
        <begin position="47"/>
        <end position="66"/>
    </location>
</feature>
<feature type="transmembrane region" description="Helical" evidence="4">
    <location>
        <begin position="12"/>
        <end position="35"/>
    </location>
</feature>
<feature type="transmembrane region" description="Helical" evidence="4">
    <location>
        <begin position="221"/>
        <end position="244"/>
    </location>
</feature>
<reference evidence="6 7" key="2">
    <citation type="journal article" date="2011" name="Mol. Biol. Evol.">
        <title>Unity in variety--the pan-genome of the Chlamydiae.</title>
        <authorList>
            <person name="Collingro A."/>
            <person name="Tischler P."/>
            <person name="Weinmaier T."/>
            <person name="Penz T."/>
            <person name="Heinz E."/>
            <person name="Brunham R.C."/>
            <person name="Read T.D."/>
            <person name="Bavoil P.M."/>
            <person name="Sachse K."/>
            <person name="Kahane S."/>
            <person name="Friedman M.G."/>
            <person name="Rattei T."/>
            <person name="Myers G.S."/>
            <person name="Horn M."/>
        </authorList>
    </citation>
    <scope>NUCLEOTIDE SEQUENCE [LARGE SCALE GENOMIC DNA]</scope>
    <source>
        <strain evidence="7">UV7</strain>
    </source>
</reference>
<dbReference type="OrthoDB" id="9812574at2"/>
<dbReference type="InterPro" id="IPR011701">
    <property type="entry name" value="MFS"/>
</dbReference>
<evidence type="ECO:0000313" key="7">
    <source>
        <dbReference type="Proteomes" id="UP000000495"/>
    </source>
</evidence>
<keyword evidence="1 4" id="KW-0812">Transmembrane</keyword>
<evidence type="ECO:0000259" key="5">
    <source>
        <dbReference type="PROSITE" id="PS50850"/>
    </source>
</evidence>
<dbReference type="KEGG" id="puv:PUV_24800"/>
<dbReference type="PROSITE" id="PS50850">
    <property type="entry name" value="MFS"/>
    <property type="match status" value="1"/>
</dbReference>
<dbReference type="PANTHER" id="PTHR23539:SF1">
    <property type="entry name" value="MAJOR FACILITATOR SUPERFAMILY (MFS) PROFILE DOMAIN-CONTAINING PROTEIN"/>
    <property type="match status" value="1"/>
</dbReference>
<dbReference type="CDD" id="cd06174">
    <property type="entry name" value="MFS"/>
    <property type="match status" value="1"/>
</dbReference>
<proteinExistence type="predicted"/>
<dbReference type="Gene3D" id="1.20.1250.20">
    <property type="entry name" value="MFS general substrate transporter like domains"/>
    <property type="match status" value="2"/>
</dbReference>
<dbReference type="InterPro" id="IPR020846">
    <property type="entry name" value="MFS_dom"/>
</dbReference>
<dbReference type="EMBL" id="FR872580">
    <property type="protein sequence ID" value="CCB87430.1"/>
    <property type="molecule type" value="Genomic_DNA"/>
</dbReference>
<keyword evidence="7" id="KW-1185">Reference proteome</keyword>
<organism evidence="6 7">
    <name type="scientific">Parachlamydia acanthamoebae (strain UV7)</name>
    <dbReference type="NCBI Taxonomy" id="765952"/>
    <lineage>
        <taxon>Bacteria</taxon>
        <taxon>Pseudomonadati</taxon>
        <taxon>Chlamydiota</taxon>
        <taxon>Chlamydiia</taxon>
        <taxon>Parachlamydiales</taxon>
        <taxon>Parachlamydiaceae</taxon>
        <taxon>Parachlamydia</taxon>
    </lineage>
</organism>
<feature type="transmembrane region" description="Helical" evidence="4">
    <location>
        <begin position="143"/>
        <end position="162"/>
    </location>
</feature>
<feature type="transmembrane region" description="Helical" evidence="4">
    <location>
        <begin position="289"/>
        <end position="306"/>
    </location>
</feature>
<dbReference type="RefSeq" id="WP_006341714.1">
    <property type="nucleotide sequence ID" value="NC_015702.1"/>
</dbReference>
<keyword evidence="3 4" id="KW-0472">Membrane</keyword>
<dbReference type="Pfam" id="PF07690">
    <property type="entry name" value="MFS_1"/>
    <property type="match status" value="1"/>
</dbReference>
<reference key="1">
    <citation type="journal article" date="2011" name="Mol. Biol. Evol.">
        <title>Unity in variety -- the pan-genome of the Chlamydiae.</title>
        <authorList>
            <person name="Collingro A."/>
            <person name="Tischler P."/>
            <person name="Weinmaier T."/>
            <person name="Penz T."/>
            <person name="Heinz E."/>
            <person name="Brunham R.C."/>
            <person name="Read T.D."/>
            <person name="Bavoil P.M."/>
            <person name="Sachse K."/>
            <person name="Kahane S."/>
            <person name="Friedman M.G."/>
            <person name="Rattei T."/>
            <person name="Myers G.S.A."/>
            <person name="Horn M."/>
        </authorList>
    </citation>
    <scope>NUCLEOTIDE SEQUENCE</scope>
    <source>
        <strain>UV7</strain>
    </source>
</reference>
<protein>
    <submittedName>
        <fullName evidence="6">Uncharacterized MFS-type transporter Rv2456c/MT2531</fullName>
    </submittedName>
</protein>